<dbReference type="OrthoDB" id="9811610at2"/>
<evidence type="ECO:0000313" key="2">
    <source>
        <dbReference type="EMBL" id="SHK13569.1"/>
    </source>
</evidence>
<dbReference type="STRING" id="381751.SAMN05444391_0023"/>
<dbReference type="PANTHER" id="PTHR36443">
    <property type="entry name" value="BSR5223 PROTEIN"/>
    <property type="match status" value="1"/>
</dbReference>
<protein>
    <recommendedName>
        <fullName evidence="4">DUF2905 domain-containing protein</fullName>
    </recommendedName>
</protein>
<dbReference type="PANTHER" id="PTHR36443:SF1">
    <property type="entry name" value="BSR5223 PROTEIN"/>
    <property type="match status" value="1"/>
</dbReference>
<reference evidence="2 3" key="1">
    <citation type="submission" date="2016-11" db="EMBL/GenBank/DDBJ databases">
        <authorList>
            <person name="Jaros S."/>
            <person name="Januszkiewicz K."/>
            <person name="Wedrychowicz H."/>
        </authorList>
    </citation>
    <scope>NUCLEOTIDE SEQUENCE [LARGE SCALE GENOMIC DNA]</scope>
    <source>
        <strain evidence="2 3">DSM 19557</strain>
    </source>
</reference>
<dbReference type="Proteomes" id="UP000189810">
    <property type="component" value="Chromosome I"/>
</dbReference>
<evidence type="ECO:0000313" key="3">
    <source>
        <dbReference type="Proteomes" id="UP000189810"/>
    </source>
</evidence>
<dbReference type="AlphaFoldDB" id="A0A1M6Q051"/>
<keyword evidence="1" id="KW-1133">Transmembrane helix</keyword>
<dbReference type="Pfam" id="PF11146">
    <property type="entry name" value="DUF2905"/>
    <property type="match status" value="1"/>
</dbReference>
<dbReference type="RefSeq" id="WP_079653240.1">
    <property type="nucleotide sequence ID" value="NZ_LT670846.1"/>
</dbReference>
<keyword evidence="1" id="KW-0472">Membrane</keyword>
<name>A0A1M6Q051_9AQUI</name>
<organism evidence="2 3">
    <name type="scientific">Thermocrinis minervae</name>
    <dbReference type="NCBI Taxonomy" id="381751"/>
    <lineage>
        <taxon>Bacteria</taxon>
        <taxon>Pseudomonadati</taxon>
        <taxon>Aquificota</taxon>
        <taxon>Aquificia</taxon>
        <taxon>Aquificales</taxon>
        <taxon>Aquificaceae</taxon>
        <taxon>Thermocrinis</taxon>
    </lineage>
</organism>
<gene>
    <name evidence="2" type="ORF">SAMN05444391_0023</name>
</gene>
<proteinExistence type="predicted"/>
<sequence length="72" mass="7888">MSEMGKLLILFGSLLILVGLLLTLSEKIPFIGKLPGDIVIKKDGLTVYIPIATSILLSLLLTLLLNLLFRRP</sequence>
<evidence type="ECO:0008006" key="4">
    <source>
        <dbReference type="Google" id="ProtNLM"/>
    </source>
</evidence>
<accession>A0A1M6Q051</accession>
<evidence type="ECO:0000256" key="1">
    <source>
        <dbReference type="SAM" id="Phobius"/>
    </source>
</evidence>
<dbReference type="EMBL" id="LT670846">
    <property type="protein sequence ID" value="SHK13569.1"/>
    <property type="molecule type" value="Genomic_DNA"/>
</dbReference>
<keyword evidence="1" id="KW-0812">Transmembrane</keyword>
<keyword evidence="3" id="KW-1185">Reference proteome</keyword>
<dbReference type="InterPro" id="IPR021320">
    <property type="entry name" value="DUF2905"/>
</dbReference>
<feature type="transmembrane region" description="Helical" evidence="1">
    <location>
        <begin position="47"/>
        <end position="69"/>
    </location>
</feature>